<dbReference type="EMBL" id="JAWHQM010000036">
    <property type="protein sequence ID" value="KAK5633885.1"/>
    <property type="molecule type" value="Genomic_DNA"/>
</dbReference>
<evidence type="ECO:0000313" key="2">
    <source>
        <dbReference type="Proteomes" id="UP001305414"/>
    </source>
</evidence>
<reference evidence="1 2" key="1">
    <citation type="submission" date="2023-10" db="EMBL/GenBank/DDBJ databases">
        <title>Draft genome sequence of Xylaria bambusicola isolate GMP-LS, the root and basal stem rot pathogen of sugarcane in Indonesia.</title>
        <authorList>
            <person name="Selvaraj P."/>
            <person name="Muralishankar V."/>
            <person name="Muruganantham S."/>
            <person name="Sp S."/>
            <person name="Haryani S."/>
            <person name="Lau K.J.X."/>
            <person name="Naqvi N.I."/>
        </authorList>
    </citation>
    <scope>NUCLEOTIDE SEQUENCE [LARGE SCALE GENOMIC DNA]</scope>
    <source>
        <strain evidence="1">GMP-LS</strain>
    </source>
</reference>
<dbReference type="Proteomes" id="UP001305414">
    <property type="component" value="Unassembled WGS sequence"/>
</dbReference>
<protein>
    <submittedName>
        <fullName evidence="1">Uncharacterized protein</fullName>
    </submittedName>
</protein>
<keyword evidence="2" id="KW-1185">Reference proteome</keyword>
<evidence type="ECO:0000313" key="1">
    <source>
        <dbReference type="EMBL" id="KAK5633885.1"/>
    </source>
</evidence>
<accession>A0AAN7UJW1</accession>
<comment type="caution">
    <text evidence="1">The sequence shown here is derived from an EMBL/GenBank/DDBJ whole genome shotgun (WGS) entry which is preliminary data.</text>
</comment>
<name>A0AAN7UJW1_9PEZI</name>
<dbReference type="AlphaFoldDB" id="A0AAN7UJW1"/>
<sequence length="258" mass="29651">MARSALPFLDAVGECDEHGPHHQALIRPWKAFWPPDEGGELHRLLDQTCPEVLTWRFHSDRPFDKPWHKWSKQAILTGQNCTSQILPPIDAQDKAISDSKDQGERRLATGGHHCRNCRNQVKGSESIDKIITNLGLRAVIPAQLNYLSPNTIANCVKPFHTRLPFLGQIRRSNIIAQAYSDIKVFDIDGHEDKFNLSTSGFQFTRFTQHCDQWTDTYVRDVYLPAMSKWLQVFFNCRRVVIYTYTVSRNTLSHHLPVS</sequence>
<proteinExistence type="predicted"/>
<gene>
    <name evidence="1" type="ORF">RRF57_009599</name>
</gene>
<organism evidence="1 2">
    <name type="scientific">Xylaria bambusicola</name>
    <dbReference type="NCBI Taxonomy" id="326684"/>
    <lineage>
        <taxon>Eukaryota</taxon>
        <taxon>Fungi</taxon>
        <taxon>Dikarya</taxon>
        <taxon>Ascomycota</taxon>
        <taxon>Pezizomycotina</taxon>
        <taxon>Sordariomycetes</taxon>
        <taxon>Xylariomycetidae</taxon>
        <taxon>Xylariales</taxon>
        <taxon>Xylariaceae</taxon>
        <taxon>Xylaria</taxon>
    </lineage>
</organism>